<dbReference type="RefSeq" id="XP_053021406.1">
    <property type="nucleotide sequence ID" value="XM_053170190.1"/>
</dbReference>
<protein>
    <submittedName>
        <fullName evidence="1">Uncharacterized protein</fullName>
    </submittedName>
</protein>
<dbReference type="Proteomes" id="UP001164743">
    <property type="component" value="Chromosome 6A"/>
</dbReference>
<keyword evidence="2" id="KW-1185">Reference proteome</keyword>
<sequence length="247" mass="27392">MLPLKVSFHQMPSPTIFAASLDPAVRREHILLRMTLPVGEIHSPIKDPLTSHSDSEPSPPPLWYTQMSKRATVVHLSIEQITASKDGNIPRLPHEHSKGLKKSQDLQAIINGEKKKVIPIEESQAELTRREVDDYVGVYPSISRLGRISSTLPKRQVSQPTLSSSVVESVLPPEMKRPLATSINFKSDVDDHAGLCSLPGSAMESPHLLSPVNEVREPEEEGGKQNLIHGSHNLEVELINRPENRSF</sequence>
<evidence type="ECO:0000313" key="1">
    <source>
        <dbReference type="EMBL" id="WAQ85851.1"/>
    </source>
</evidence>
<dbReference type="GeneID" id="77811085"/>
<dbReference type="EMBL" id="CP110426">
    <property type="protein sequence ID" value="WAQ85851.1"/>
    <property type="molecule type" value="Genomic_DNA"/>
</dbReference>
<reference evidence="1" key="1">
    <citation type="submission" date="2022-10" db="EMBL/GenBank/DDBJ databases">
        <title>Puccinia triticina Genome sequencing and assembly.</title>
        <authorList>
            <person name="Li C."/>
        </authorList>
    </citation>
    <scope>NUCLEOTIDE SEQUENCE</scope>
    <source>
        <strain evidence="1">Pt15</strain>
    </source>
</reference>
<gene>
    <name evidence="1" type="ORF">PtA15_6A480</name>
</gene>
<evidence type="ECO:0000313" key="2">
    <source>
        <dbReference type="Proteomes" id="UP001164743"/>
    </source>
</evidence>
<accession>A0ABY7CKU6</accession>
<name>A0ABY7CKU6_9BASI</name>
<organism evidence="1 2">
    <name type="scientific">Puccinia triticina</name>
    <dbReference type="NCBI Taxonomy" id="208348"/>
    <lineage>
        <taxon>Eukaryota</taxon>
        <taxon>Fungi</taxon>
        <taxon>Dikarya</taxon>
        <taxon>Basidiomycota</taxon>
        <taxon>Pucciniomycotina</taxon>
        <taxon>Pucciniomycetes</taxon>
        <taxon>Pucciniales</taxon>
        <taxon>Pucciniaceae</taxon>
        <taxon>Puccinia</taxon>
    </lineage>
</organism>
<proteinExistence type="predicted"/>